<keyword evidence="4 11" id="KW-0820">tRNA-binding</keyword>
<evidence type="ECO:0000256" key="8">
    <source>
        <dbReference type="ARBA" id="ARBA00022980"/>
    </source>
</evidence>
<dbReference type="CDD" id="cd00403">
    <property type="entry name" value="Ribosomal_L1"/>
    <property type="match status" value="1"/>
</dbReference>
<dbReference type="PIRSF" id="PIRSF002155">
    <property type="entry name" value="Ribosomal_L1"/>
    <property type="match status" value="1"/>
</dbReference>
<evidence type="ECO:0000256" key="6">
    <source>
        <dbReference type="ARBA" id="ARBA00022845"/>
    </source>
</evidence>
<keyword evidence="5 11" id="KW-0699">rRNA-binding</keyword>
<evidence type="ECO:0000256" key="11">
    <source>
        <dbReference type="HAMAP-Rule" id="MF_01318"/>
    </source>
</evidence>
<dbReference type="GO" id="GO:0019843">
    <property type="term" value="F:rRNA binding"/>
    <property type="evidence" value="ECO:0007669"/>
    <property type="project" value="UniProtKB-UniRule"/>
</dbReference>
<evidence type="ECO:0000256" key="3">
    <source>
        <dbReference type="ARBA" id="ARBA00022491"/>
    </source>
</evidence>
<dbReference type="GO" id="GO:0000049">
    <property type="term" value="F:tRNA binding"/>
    <property type="evidence" value="ECO:0007669"/>
    <property type="project" value="UniProtKB-KW"/>
</dbReference>
<dbReference type="NCBIfam" id="NF003244">
    <property type="entry name" value="PRK04203.1"/>
    <property type="match status" value="1"/>
</dbReference>
<comment type="subunit">
    <text evidence="2 11">Part of the 50S ribosomal subunit.</text>
</comment>
<dbReference type="InterPro" id="IPR002143">
    <property type="entry name" value="Ribosomal_uL1"/>
</dbReference>
<dbReference type="GeneID" id="24818861"/>
<dbReference type="InterPro" id="IPR028364">
    <property type="entry name" value="Ribosomal_uL1/biogenesis"/>
</dbReference>
<dbReference type="InterPro" id="IPR016095">
    <property type="entry name" value="Ribosomal_uL1_3-a/b-sand"/>
</dbReference>
<dbReference type="Proteomes" id="UP000030787">
    <property type="component" value="Chromosome"/>
</dbReference>
<dbReference type="EMBL" id="CP010070">
    <property type="protein sequence ID" value="AIZ57060.1"/>
    <property type="molecule type" value="Genomic_DNA"/>
</dbReference>
<dbReference type="GO" id="GO:0015934">
    <property type="term" value="C:large ribosomal subunit"/>
    <property type="evidence" value="ECO:0007669"/>
    <property type="project" value="InterPro"/>
</dbReference>
<evidence type="ECO:0000313" key="13">
    <source>
        <dbReference type="EMBL" id="AIZ57060.1"/>
    </source>
</evidence>
<evidence type="ECO:0000256" key="10">
    <source>
        <dbReference type="ARBA" id="ARBA00045545"/>
    </source>
</evidence>
<dbReference type="FunFam" id="3.40.50.790:FF:000005">
    <property type="entry name" value="50S ribosomal protein L1"/>
    <property type="match status" value="1"/>
</dbReference>
<dbReference type="InterPro" id="IPR023674">
    <property type="entry name" value="Ribosomal_uL1-like"/>
</dbReference>
<dbReference type="RefSeq" id="WP_048113079.1">
    <property type="nucleotide sequence ID" value="NZ_CP010070.1"/>
</dbReference>
<dbReference type="GO" id="GO:0003735">
    <property type="term" value="F:structural constituent of ribosome"/>
    <property type="evidence" value="ECO:0007669"/>
    <property type="project" value="InterPro"/>
</dbReference>
<dbReference type="GO" id="GO:0006412">
    <property type="term" value="P:translation"/>
    <property type="evidence" value="ECO:0007669"/>
    <property type="project" value="UniProtKB-UniRule"/>
</dbReference>
<dbReference type="AlphaFoldDB" id="A0A0A7LD32"/>
<gene>
    <name evidence="11 13" type="primary">rpl1</name>
    <name evidence="13" type="ORF">Mpt1_c11980</name>
</gene>
<keyword evidence="3 11" id="KW-0678">Repressor</keyword>
<keyword evidence="9 11" id="KW-0687">Ribonucleoprotein</keyword>
<evidence type="ECO:0000313" key="14">
    <source>
        <dbReference type="Proteomes" id="UP000030787"/>
    </source>
</evidence>
<dbReference type="SUPFAM" id="SSF56808">
    <property type="entry name" value="Ribosomal protein L1"/>
    <property type="match status" value="1"/>
</dbReference>
<comment type="function">
    <text evidence="11">Binds directly to 23S rRNA. Probably involved in E site tRNA release.</text>
</comment>
<reference evidence="13 14" key="1">
    <citation type="journal article" date="2014" name="Appl. Environ. Microbiol.">
        <title>Comparative Genome Analysis of 'Candidatus Methanoplasma termitum' Indicates a New Mode of Energy Metabolism in the Seventh Order of Methanogens.</title>
        <authorList>
            <person name="Lang K."/>
            <person name="Schuldes J."/>
            <person name="Klingl A."/>
            <person name="Poehlein A."/>
            <person name="Daniel R."/>
            <person name="Brune A."/>
        </authorList>
    </citation>
    <scope>NUCLEOTIDE SEQUENCE [LARGE SCALE GENOMIC DNA]</scope>
    <source>
        <strain evidence="14">Mpt1</strain>
    </source>
</reference>
<keyword evidence="14" id="KW-1185">Reference proteome</keyword>
<evidence type="ECO:0000256" key="2">
    <source>
        <dbReference type="ARBA" id="ARBA00011838"/>
    </source>
</evidence>
<organism evidence="13 14">
    <name type="scientific">Candidatus Methanoplasma termitum</name>
    <dbReference type="NCBI Taxonomy" id="1577791"/>
    <lineage>
        <taxon>Archaea</taxon>
        <taxon>Methanobacteriati</taxon>
        <taxon>Thermoplasmatota</taxon>
        <taxon>Thermoplasmata</taxon>
        <taxon>Methanomassiliicoccales</taxon>
        <taxon>Methanomassiliicoccaceae</taxon>
        <taxon>Candidatus Methanoplasma</taxon>
    </lineage>
</organism>
<dbReference type="GO" id="GO:0006417">
    <property type="term" value="P:regulation of translation"/>
    <property type="evidence" value="ECO:0007669"/>
    <property type="project" value="UniProtKB-KW"/>
</dbReference>
<dbReference type="InterPro" id="IPR023673">
    <property type="entry name" value="Ribosomal_uL1_CS"/>
</dbReference>
<sequence length="212" mass="22872">MAEKPTVNAVQKALESAKKRNFVETVELAINLKDVDLAIPKNRIQEDIILPNGRGKKIKVCVIGGGELALKAKSVADLVITPDEIGTIADDKKQAKKIANSTDYFIAEAPLMAVIGKRLGTVLGPRGKMPKPIPPGADPTGMIDNLRKSVTVRTKDRITFHVPVGTVEMPAEQIADNIDLVLKRVSLKLEKGMANISSAYVKTSMGPSERIL</sequence>
<dbReference type="STRING" id="1577791.Mpt1_c11980"/>
<dbReference type="KEGG" id="mear:Mpt1_c11980"/>
<accession>A0A0A7LD32</accession>
<evidence type="ECO:0000256" key="1">
    <source>
        <dbReference type="ARBA" id="ARBA00010531"/>
    </source>
</evidence>
<evidence type="ECO:0000256" key="12">
    <source>
        <dbReference type="RuleBase" id="RU000659"/>
    </source>
</evidence>
<evidence type="ECO:0000256" key="5">
    <source>
        <dbReference type="ARBA" id="ARBA00022730"/>
    </source>
</evidence>
<dbReference type="Pfam" id="PF00687">
    <property type="entry name" value="Ribosomal_L1"/>
    <property type="match status" value="1"/>
</dbReference>
<dbReference type="Gene3D" id="3.30.190.20">
    <property type="match status" value="1"/>
</dbReference>
<comment type="similarity">
    <text evidence="1 11 12">Belongs to the universal ribosomal protein uL1 family.</text>
</comment>
<name>A0A0A7LD32_9ARCH</name>
<evidence type="ECO:0000256" key="7">
    <source>
        <dbReference type="ARBA" id="ARBA00022884"/>
    </source>
</evidence>
<dbReference type="HOGENOM" id="CLU_062853_4_0_2"/>
<comment type="function">
    <text evidence="10">Probably involved in E site tRNA release. Binds directly to 23S rRNA.</text>
</comment>
<evidence type="ECO:0000256" key="4">
    <source>
        <dbReference type="ARBA" id="ARBA00022555"/>
    </source>
</evidence>
<dbReference type="PROSITE" id="PS01199">
    <property type="entry name" value="RIBOSOMAL_L1"/>
    <property type="match status" value="1"/>
</dbReference>
<evidence type="ECO:0000256" key="9">
    <source>
        <dbReference type="ARBA" id="ARBA00023274"/>
    </source>
</evidence>
<keyword evidence="7 11" id="KW-0694">RNA-binding</keyword>
<keyword evidence="8 11" id="KW-0689">Ribosomal protein</keyword>
<keyword evidence="6 11" id="KW-0810">Translation regulation</keyword>
<protein>
    <recommendedName>
        <fullName evidence="11">Large ribosomal subunit protein uL1</fullName>
    </recommendedName>
</protein>
<dbReference type="InterPro" id="IPR023669">
    <property type="entry name" value="Ribosomal_uL1_arc"/>
</dbReference>
<dbReference type="HAMAP" id="MF_01318_A">
    <property type="entry name" value="Ribosomal_uL1_A"/>
    <property type="match status" value="1"/>
</dbReference>
<comment type="function">
    <text evidence="11">Protein L1 is also a translational repressor protein, it controls the translation of its operon by binding to its mRNA.</text>
</comment>
<dbReference type="PANTHER" id="PTHR36427:SF3">
    <property type="entry name" value="LARGE RIBOSOMAL SUBUNIT PROTEIN UL1M"/>
    <property type="match status" value="1"/>
</dbReference>
<proteinExistence type="inferred from homology"/>
<dbReference type="PANTHER" id="PTHR36427">
    <property type="entry name" value="54S RIBOSOMAL PROTEIN L1, MITOCHONDRIAL"/>
    <property type="match status" value="1"/>
</dbReference>
<dbReference type="OrthoDB" id="10382at2157"/>
<dbReference type="Gene3D" id="3.40.50.790">
    <property type="match status" value="1"/>
</dbReference>